<dbReference type="InterPro" id="IPR050116">
    <property type="entry name" value="DNA_polymerase-Y"/>
</dbReference>
<feature type="binding site" evidence="2">
    <location>
        <position position="105"/>
    </location>
    <ligand>
        <name>Mg(2+)</name>
        <dbReference type="ChEBI" id="CHEBI:18420"/>
    </ligand>
</feature>
<dbReference type="GO" id="GO:0003684">
    <property type="term" value="F:damaged DNA binding"/>
    <property type="evidence" value="ECO:0007669"/>
    <property type="project" value="InterPro"/>
</dbReference>
<dbReference type="PANTHER" id="PTHR11076:SF33">
    <property type="entry name" value="DNA POLYMERASE KAPPA"/>
    <property type="match status" value="1"/>
</dbReference>
<keyword evidence="5" id="KW-1185">Reference proteome</keyword>
<gene>
    <name evidence="2" type="primary">dinB</name>
    <name evidence="4" type="ORF">LY60_02939</name>
</gene>
<dbReference type="SUPFAM" id="SSF56672">
    <property type="entry name" value="DNA/RNA polymerases"/>
    <property type="match status" value="1"/>
</dbReference>
<feature type="domain" description="UmuC" evidence="3">
    <location>
        <begin position="5"/>
        <end position="187"/>
    </location>
</feature>
<keyword evidence="2" id="KW-0808">Transferase</keyword>
<feature type="binding site" evidence="2">
    <location>
        <position position="9"/>
    </location>
    <ligand>
        <name>Mg(2+)</name>
        <dbReference type="ChEBI" id="CHEBI:18420"/>
    </ligand>
</feature>
<dbReference type="GO" id="GO:0000287">
    <property type="term" value="F:magnesium ion binding"/>
    <property type="evidence" value="ECO:0007669"/>
    <property type="project" value="UniProtKB-UniRule"/>
</dbReference>
<reference evidence="4 5" key="1">
    <citation type="submission" date="2019-07" db="EMBL/GenBank/DDBJ databases">
        <title>Genomic Encyclopedia of Type Strains, Phase I: the one thousand microbial genomes (KMG-I) project.</title>
        <authorList>
            <person name="Kyrpides N."/>
        </authorList>
    </citation>
    <scope>NUCLEOTIDE SEQUENCE [LARGE SCALE GENOMIC DNA]</scope>
    <source>
        <strain evidence="4 5">DSM 13558</strain>
    </source>
</reference>
<keyword evidence="2" id="KW-0235">DNA replication</keyword>
<evidence type="ECO:0000256" key="1">
    <source>
        <dbReference type="ARBA" id="ARBA00010945"/>
    </source>
</evidence>
<dbReference type="InterPro" id="IPR043502">
    <property type="entry name" value="DNA/RNA_pol_sf"/>
</dbReference>
<comment type="subunit">
    <text evidence="2">Monomer.</text>
</comment>
<dbReference type="EC" id="2.7.7.7" evidence="2"/>
<keyword evidence="2" id="KW-0515">Mutator protein</keyword>
<dbReference type="InterPro" id="IPR036775">
    <property type="entry name" value="DNA_pol_Y-fam_lit_finger_sf"/>
</dbReference>
<comment type="caution">
    <text evidence="4">The sequence shown here is derived from an EMBL/GenBank/DDBJ whole genome shotgun (WGS) entry which is preliminary data.</text>
</comment>
<organism evidence="4 5">
    <name type="scientific">Sedimentibacter saalensis</name>
    <dbReference type="NCBI Taxonomy" id="130788"/>
    <lineage>
        <taxon>Bacteria</taxon>
        <taxon>Bacillati</taxon>
        <taxon>Bacillota</taxon>
        <taxon>Tissierellia</taxon>
        <taxon>Sedimentibacter</taxon>
    </lineage>
</organism>
<dbReference type="SUPFAM" id="SSF100879">
    <property type="entry name" value="Lesion bypass DNA polymerase (Y-family), little finger domain"/>
    <property type="match status" value="1"/>
</dbReference>
<dbReference type="NCBIfam" id="NF002677">
    <property type="entry name" value="PRK02406.1"/>
    <property type="match status" value="1"/>
</dbReference>
<evidence type="ECO:0000313" key="5">
    <source>
        <dbReference type="Proteomes" id="UP000315343"/>
    </source>
</evidence>
<accession>A0A562J5J5</accession>
<dbReference type="GO" id="GO:0042276">
    <property type="term" value="P:error-prone translesion synthesis"/>
    <property type="evidence" value="ECO:0007669"/>
    <property type="project" value="TreeGrafter"/>
</dbReference>
<feature type="site" description="Substrate discrimination" evidence="2">
    <location>
        <position position="14"/>
    </location>
</feature>
<dbReference type="InterPro" id="IPR017961">
    <property type="entry name" value="DNA_pol_Y-fam_little_finger"/>
</dbReference>
<protein>
    <recommendedName>
        <fullName evidence="2">DNA polymerase IV</fullName>
        <shortName evidence="2">Pol IV</shortName>
        <ecNumber evidence="2">2.7.7.7</ecNumber>
    </recommendedName>
</protein>
<dbReference type="GO" id="GO:0003887">
    <property type="term" value="F:DNA-directed DNA polymerase activity"/>
    <property type="evidence" value="ECO:0007669"/>
    <property type="project" value="UniProtKB-UniRule"/>
</dbReference>
<dbReference type="GO" id="GO:0006281">
    <property type="term" value="P:DNA repair"/>
    <property type="evidence" value="ECO:0007669"/>
    <property type="project" value="UniProtKB-UniRule"/>
</dbReference>
<dbReference type="RefSeq" id="WP_145085279.1">
    <property type="nucleotide sequence ID" value="NZ_VLKH01000009.1"/>
</dbReference>
<dbReference type="InterPro" id="IPR001126">
    <property type="entry name" value="UmuC"/>
</dbReference>
<comment type="catalytic activity">
    <reaction evidence="2">
        <text>DNA(n) + a 2'-deoxyribonucleoside 5'-triphosphate = DNA(n+1) + diphosphate</text>
        <dbReference type="Rhea" id="RHEA:22508"/>
        <dbReference type="Rhea" id="RHEA-COMP:17339"/>
        <dbReference type="Rhea" id="RHEA-COMP:17340"/>
        <dbReference type="ChEBI" id="CHEBI:33019"/>
        <dbReference type="ChEBI" id="CHEBI:61560"/>
        <dbReference type="ChEBI" id="CHEBI:173112"/>
        <dbReference type="EC" id="2.7.7.7"/>
    </reaction>
</comment>
<feature type="active site" evidence="2">
    <location>
        <position position="106"/>
    </location>
</feature>
<sequence>MERVVFLVDMNAFFISCESTRHPEIAGKPAAVAGDPENRTGIILTANYEARKYGIRTTMVLREAFRLCPDLVVIPPDHRFYEEKSSELMEILSSFTPVVEQNSIDEAWLDMTGTGKIFGQPLEAAKNIMERIKSELNLWCSIGISENKFLSKMASEMKKPLGITELWKKDIQEKMWILPVGSMYGVGKQTSIKLQNMGLRTIKDLALSDRDYLISKLGKMGGEIHLLANGIDMSPVAPHCEGDMKSIGRSVTLSHDTTDIEFAKSVLLELSDDVGMSARKYKKKGHTVQIVIKYSDFKSITRQMSVPPTCLVKDIYTAGVHLLKANWNRNPVRLLGISLSGFDKNHESKQISLFELPKSDNEMTSNNKIDSLENAIHNIRQKYGSSIIKPGTLMDLDNNRKL</sequence>
<dbReference type="Gene3D" id="1.10.150.20">
    <property type="entry name" value="5' to 3' exonuclease, C-terminal subdomain"/>
    <property type="match status" value="1"/>
</dbReference>
<dbReference type="PANTHER" id="PTHR11076">
    <property type="entry name" value="DNA REPAIR POLYMERASE UMUC / TRANSFERASE FAMILY MEMBER"/>
    <property type="match status" value="1"/>
</dbReference>
<dbReference type="GO" id="GO:0006261">
    <property type="term" value="P:DNA-templated DNA replication"/>
    <property type="evidence" value="ECO:0007669"/>
    <property type="project" value="UniProtKB-UniRule"/>
</dbReference>
<evidence type="ECO:0000259" key="3">
    <source>
        <dbReference type="PROSITE" id="PS50173"/>
    </source>
</evidence>
<dbReference type="AlphaFoldDB" id="A0A562J5J5"/>
<dbReference type="InterPro" id="IPR022880">
    <property type="entry name" value="DNApol_IV"/>
</dbReference>
<dbReference type="EMBL" id="VLKH01000009">
    <property type="protein sequence ID" value="TWH78478.1"/>
    <property type="molecule type" value="Genomic_DNA"/>
</dbReference>
<keyword evidence="2" id="KW-0460">Magnesium</keyword>
<comment type="similarity">
    <text evidence="1 2">Belongs to the DNA polymerase type-Y family.</text>
</comment>
<keyword evidence="2" id="KW-0238">DNA-binding</keyword>
<dbReference type="OrthoDB" id="9808813at2"/>
<comment type="subcellular location">
    <subcellularLocation>
        <location evidence="2">Cytoplasm</location>
    </subcellularLocation>
</comment>
<dbReference type="Pfam" id="PF00817">
    <property type="entry name" value="IMS"/>
    <property type="match status" value="1"/>
</dbReference>
<dbReference type="GO" id="GO:0005829">
    <property type="term" value="C:cytosol"/>
    <property type="evidence" value="ECO:0007669"/>
    <property type="project" value="TreeGrafter"/>
</dbReference>
<proteinExistence type="inferred from homology"/>
<dbReference type="Proteomes" id="UP000315343">
    <property type="component" value="Unassembled WGS sequence"/>
</dbReference>
<dbReference type="Gene3D" id="3.30.70.270">
    <property type="match status" value="1"/>
</dbReference>
<dbReference type="CDD" id="cd03586">
    <property type="entry name" value="PolY_Pol_IV_kappa"/>
    <property type="match status" value="1"/>
</dbReference>
<keyword evidence="2" id="KW-0234">DNA repair</keyword>
<keyword evidence="2" id="KW-0548">Nucleotidyltransferase</keyword>
<dbReference type="PROSITE" id="PS50173">
    <property type="entry name" value="UMUC"/>
    <property type="match status" value="1"/>
</dbReference>
<evidence type="ECO:0000313" key="4">
    <source>
        <dbReference type="EMBL" id="TWH78478.1"/>
    </source>
</evidence>
<keyword evidence="2" id="KW-0239">DNA-directed DNA polymerase</keyword>
<evidence type="ECO:0000256" key="2">
    <source>
        <dbReference type="HAMAP-Rule" id="MF_01113"/>
    </source>
</evidence>
<dbReference type="NCBIfam" id="NF002492">
    <property type="entry name" value="PRK01810.1"/>
    <property type="match status" value="1"/>
</dbReference>
<keyword evidence="2" id="KW-0479">Metal-binding</keyword>
<dbReference type="Gene3D" id="3.40.1170.60">
    <property type="match status" value="1"/>
</dbReference>
<comment type="function">
    <text evidence="2">Poorly processive, error-prone DNA polymerase involved in untargeted mutagenesis. Copies undamaged DNA at stalled replication forks, which arise in vivo from mismatched or misaligned primer ends. These misaligned primers can be extended by PolIV. Exhibits no 3'-5' exonuclease (proofreading) activity. May be involved in translesional synthesis, in conjunction with the beta clamp from PolIII.</text>
</comment>
<comment type="cofactor">
    <cofactor evidence="2">
        <name>Mg(2+)</name>
        <dbReference type="ChEBI" id="CHEBI:18420"/>
    </cofactor>
    <text evidence="2">Binds 2 magnesium ions per subunit.</text>
</comment>
<name>A0A562J5J5_9FIRM</name>
<dbReference type="HAMAP" id="MF_01113">
    <property type="entry name" value="DNApol_IV"/>
    <property type="match status" value="1"/>
</dbReference>
<keyword evidence="2" id="KW-0963">Cytoplasm</keyword>
<dbReference type="InterPro" id="IPR043128">
    <property type="entry name" value="Rev_trsase/Diguanyl_cyclase"/>
</dbReference>
<keyword evidence="2" id="KW-0227">DNA damage</keyword>
<dbReference type="Pfam" id="PF11799">
    <property type="entry name" value="IMS_C"/>
    <property type="match status" value="1"/>
</dbReference>
<dbReference type="GO" id="GO:0009432">
    <property type="term" value="P:SOS response"/>
    <property type="evidence" value="ECO:0007669"/>
    <property type="project" value="TreeGrafter"/>
</dbReference>
<dbReference type="Gene3D" id="3.30.1490.100">
    <property type="entry name" value="DNA polymerase, Y-family, little finger domain"/>
    <property type="match status" value="1"/>
</dbReference>